<protein>
    <submittedName>
        <fullName evidence="1">Uncharacterized protein</fullName>
    </submittedName>
</protein>
<organism evidence="1">
    <name type="scientific">viral metagenome</name>
    <dbReference type="NCBI Taxonomy" id="1070528"/>
    <lineage>
        <taxon>unclassified sequences</taxon>
        <taxon>metagenomes</taxon>
        <taxon>organismal metagenomes</taxon>
    </lineage>
</organism>
<sequence length="134" mass="15329">MTNDTVIKLLSAHQFDLLFPDISEEGSGKILVAVIKNMELWVAPPPDGADVLELEYERTGDDITATDFSWLPEIERFRCCDFATAESFNSLHDYEKAQFFYNRWEKGLGKAIRADGKRRWSQTGYRARSVFQAG</sequence>
<dbReference type="EMBL" id="MT144114">
    <property type="protein sequence ID" value="QJA49035.1"/>
    <property type="molecule type" value="Genomic_DNA"/>
</dbReference>
<accession>A0A6H1ZP31</accession>
<reference evidence="1" key="1">
    <citation type="submission" date="2020-03" db="EMBL/GenBank/DDBJ databases">
        <title>The deep terrestrial virosphere.</title>
        <authorList>
            <person name="Holmfeldt K."/>
            <person name="Nilsson E."/>
            <person name="Simone D."/>
            <person name="Lopez-Fernandez M."/>
            <person name="Wu X."/>
            <person name="de Brujin I."/>
            <person name="Lundin D."/>
            <person name="Andersson A."/>
            <person name="Bertilsson S."/>
            <person name="Dopson M."/>
        </authorList>
    </citation>
    <scope>NUCLEOTIDE SEQUENCE</scope>
    <source>
        <strain evidence="1">TM448A01218</strain>
    </source>
</reference>
<dbReference type="AlphaFoldDB" id="A0A6H1ZP31"/>
<proteinExistence type="predicted"/>
<dbReference type="Pfam" id="PF24175">
    <property type="entry name" value="SU10_adaptor"/>
    <property type="match status" value="1"/>
</dbReference>
<name>A0A6H1ZP31_9ZZZZ</name>
<evidence type="ECO:0000313" key="1">
    <source>
        <dbReference type="EMBL" id="QJA49035.1"/>
    </source>
</evidence>
<gene>
    <name evidence="1" type="ORF">TM448A01218_0015</name>
</gene>
<dbReference type="InterPro" id="IPR056209">
    <property type="entry name" value="SU10_adaptor"/>
</dbReference>